<keyword evidence="4" id="KW-1185">Reference proteome</keyword>
<keyword evidence="2" id="KW-0812">Transmembrane</keyword>
<keyword evidence="2" id="KW-1133">Transmembrane helix</keyword>
<reference evidence="3 4" key="1">
    <citation type="submission" date="2015-12" db="EMBL/GenBank/DDBJ databases">
        <authorList>
            <person name="Shamseldin A."/>
            <person name="Moawad H."/>
            <person name="Abd El-Rahim W.M."/>
            <person name="Sadowsky M.J."/>
        </authorList>
    </citation>
    <scope>NUCLEOTIDE SEQUENCE [LARGE SCALE GENOMIC DNA]</scope>
    <source>
        <strain evidence="3 4">JC234</strain>
    </source>
</reference>
<accession>A0A1C1YZH5</accession>
<keyword evidence="2" id="KW-0472">Membrane</keyword>
<sequence>MAKSPIFQFNAARGEVWIGTRKFQLPQRARTRIVLGIALVIGGMLGFLPVLGFWMIPLGLLVLSQDLPAVRRWRRALVVRMERRGNRRPARSAPARGMADGDGPAAREPDA</sequence>
<dbReference type="EMBL" id="LQZT01000003">
    <property type="protein sequence ID" value="OCW58877.1"/>
    <property type="molecule type" value="Genomic_DNA"/>
</dbReference>
<comment type="caution">
    <text evidence="3">The sequence shown here is derived from an EMBL/GenBank/DDBJ whole genome shotgun (WGS) entry which is preliminary data.</text>
</comment>
<evidence type="ECO:0008006" key="5">
    <source>
        <dbReference type="Google" id="ProtNLM"/>
    </source>
</evidence>
<protein>
    <recommendedName>
        <fullName evidence="5">Transmembrane protein (PGPGW)</fullName>
    </recommendedName>
</protein>
<feature type="region of interest" description="Disordered" evidence="1">
    <location>
        <begin position="84"/>
        <end position="111"/>
    </location>
</feature>
<name>A0A1C1YZH5_9HYPH</name>
<evidence type="ECO:0000313" key="3">
    <source>
        <dbReference type="EMBL" id="OCW58877.1"/>
    </source>
</evidence>
<evidence type="ECO:0000256" key="1">
    <source>
        <dbReference type="SAM" id="MobiDB-lite"/>
    </source>
</evidence>
<dbReference type="OrthoDB" id="5959103at2"/>
<evidence type="ECO:0000313" key="4">
    <source>
        <dbReference type="Proteomes" id="UP000094795"/>
    </source>
</evidence>
<evidence type="ECO:0000256" key="2">
    <source>
        <dbReference type="SAM" id="Phobius"/>
    </source>
</evidence>
<dbReference type="Proteomes" id="UP000094795">
    <property type="component" value="Unassembled WGS sequence"/>
</dbReference>
<dbReference type="RefSeq" id="WP_083220008.1">
    <property type="nucleotide sequence ID" value="NZ_LQZT01000003.1"/>
</dbReference>
<feature type="transmembrane region" description="Helical" evidence="2">
    <location>
        <begin position="33"/>
        <end position="56"/>
    </location>
</feature>
<gene>
    <name evidence="3" type="ORF">AWJ14_21120</name>
</gene>
<organism evidence="3 4">
    <name type="scientific">Hoeflea olei</name>
    <dbReference type="NCBI Taxonomy" id="1480615"/>
    <lineage>
        <taxon>Bacteria</taxon>
        <taxon>Pseudomonadati</taxon>
        <taxon>Pseudomonadota</taxon>
        <taxon>Alphaproteobacteria</taxon>
        <taxon>Hyphomicrobiales</taxon>
        <taxon>Rhizobiaceae</taxon>
        <taxon>Hoeflea</taxon>
    </lineage>
</organism>
<dbReference type="AlphaFoldDB" id="A0A1C1YZH5"/>
<proteinExistence type="predicted"/>